<keyword evidence="2" id="KW-1185">Reference proteome</keyword>
<gene>
    <name evidence="1" type="ORF">A6R68_21781</name>
</gene>
<dbReference type="Proteomes" id="UP000092124">
    <property type="component" value="Unassembled WGS sequence"/>
</dbReference>
<protein>
    <submittedName>
        <fullName evidence="1">Uncharacterized protein</fullName>
    </submittedName>
</protein>
<comment type="caution">
    <text evidence="1">The sequence shown here is derived from an EMBL/GenBank/DDBJ whole genome shotgun (WGS) entry which is preliminary data.</text>
</comment>
<dbReference type="AlphaFoldDB" id="A0A1A6HNJ9"/>
<proteinExistence type="predicted"/>
<dbReference type="EMBL" id="LZPO01017552">
    <property type="protein sequence ID" value="OBS80018.1"/>
    <property type="molecule type" value="Genomic_DNA"/>
</dbReference>
<evidence type="ECO:0000313" key="1">
    <source>
        <dbReference type="EMBL" id="OBS80018.1"/>
    </source>
</evidence>
<sequence>TPNNDEKTPSQSVPAYLLDREESRTKALSNMIKQNHPCPRKGRNVRNYSDRKEKEKVWKRMLIEENHLDIKGSLGQHFNNNY</sequence>
<feature type="non-terminal residue" evidence="1">
    <location>
        <position position="1"/>
    </location>
</feature>
<dbReference type="STRING" id="56216.A0A1A6HNJ9"/>
<organism evidence="1 2">
    <name type="scientific">Neotoma lepida</name>
    <name type="common">Desert woodrat</name>
    <dbReference type="NCBI Taxonomy" id="56216"/>
    <lineage>
        <taxon>Eukaryota</taxon>
        <taxon>Metazoa</taxon>
        <taxon>Chordata</taxon>
        <taxon>Craniata</taxon>
        <taxon>Vertebrata</taxon>
        <taxon>Euteleostomi</taxon>
        <taxon>Mammalia</taxon>
        <taxon>Eutheria</taxon>
        <taxon>Euarchontoglires</taxon>
        <taxon>Glires</taxon>
        <taxon>Rodentia</taxon>
        <taxon>Myomorpha</taxon>
        <taxon>Muroidea</taxon>
        <taxon>Cricetidae</taxon>
        <taxon>Neotominae</taxon>
        <taxon>Neotoma</taxon>
    </lineage>
</organism>
<accession>A0A1A6HNJ9</accession>
<reference evidence="1 2" key="1">
    <citation type="submission" date="2016-06" db="EMBL/GenBank/DDBJ databases">
        <title>The Draft Genome Sequence and Annotation of the Desert Woodrat Neotoma lepida.</title>
        <authorList>
            <person name="Campbell M."/>
            <person name="Oakeson K.F."/>
            <person name="Yandell M."/>
            <person name="Halpert J.R."/>
            <person name="Dearing D."/>
        </authorList>
    </citation>
    <scope>NUCLEOTIDE SEQUENCE [LARGE SCALE GENOMIC DNA]</scope>
    <source>
        <strain evidence="1">417</strain>
        <tissue evidence="1">Liver</tissue>
    </source>
</reference>
<name>A0A1A6HNJ9_NEOLE</name>
<feature type="non-terminal residue" evidence="1">
    <location>
        <position position="82"/>
    </location>
</feature>
<evidence type="ECO:0000313" key="2">
    <source>
        <dbReference type="Proteomes" id="UP000092124"/>
    </source>
</evidence>